<keyword evidence="1" id="KW-0472">Membrane</keyword>
<protein>
    <submittedName>
        <fullName evidence="2">Uncharacterized protein</fullName>
    </submittedName>
</protein>
<keyword evidence="1" id="KW-0812">Transmembrane</keyword>
<sequence length="169" mass="19366">MSEQLERVRLTIRILQVWTASVLVALGLLLQKGSAFKNFYQFGPSENLVILGLVVDNYYLYTGVIFYSFFNTVIRNLNNQIVCAWITLVVHDTTISKEGISSLYIYEITLMSCIYSYIDWFIYLNLVFSQLDIVLIEFAGELMITWIVTKMYLSTTIPVIAASIPMVES</sequence>
<dbReference type="EMBL" id="MN740969">
    <property type="protein sequence ID" value="QHU20595.1"/>
    <property type="molecule type" value="Genomic_DNA"/>
</dbReference>
<organism evidence="2">
    <name type="scientific">viral metagenome</name>
    <dbReference type="NCBI Taxonomy" id="1070528"/>
    <lineage>
        <taxon>unclassified sequences</taxon>
        <taxon>metagenomes</taxon>
        <taxon>organismal metagenomes</taxon>
    </lineage>
</organism>
<name>A0A6C0KRF7_9ZZZZ</name>
<proteinExistence type="predicted"/>
<feature type="transmembrane region" description="Helical" evidence="1">
    <location>
        <begin position="103"/>
        <end position="123"/>
    </location>
</feature>
<accession>A0A6C0KRF7</accession>
<feature type="transmembrane region" description="Helical" evidence="1">
    <location>
        <begin position="50"/>
        <end position="70"/>
    </location>
</feature>
<reference evidence="2" key="1">
    <citation type="journal article" date="2020" name="Nature">
        <title>Giant virus diversity and host interactions through global metagenomics.</title>
        <authorList>
            <person name="Schulz F."/>
            <person name="Roux S."/>
            <person name="Paez-Espino D."/>
            <person name="Jungbluth S."/>
            <person name="Walsh D.A."/>
            <person name="Denef V.J."/>
            <person name="McMahon K.D."/>
            <person name="Konstantinidis K.T."/>
            <person name="Eloe-Fadrosh E.A."/>
            <person name="Kyrpides N.C."/>
            <person name="Woyke T."/>
        </authorList>
    </citation>
    <scope>NUCLEOTIDE SEQUENCE</scope>
    <source>
        <strain evidence="2">GVMAG-S-3300013093-109</strain>
    </source>
</reference>
<feature type="transmembrane region" description="Helical" evidence="1">
    <location>
        <begin position="12"/>
        <end position="30"/>
    </location>
</feature>
<keyword evidence="1" id="KW-1133">Transmembrane helix</keyword>
<evidence type="ECO:0000313" key="2">
    <source>
        <dbReference type="EMBL" id="QHU20595.1"/>
    </source>
</evidence>
<dbReference type="AlphaFoldDB" id="A0A6C0KRF7"/>
<evidence type="ECO:0000256" key="1">
    <source>
        <dbReference type="SAM" id="Phobius"/>
    </source>
</evidence>
<feature type="transmembrane region" description="Helical" evidence="1">
    <location>
        <begin position="143"/>
        <end position="167"/>
    </location>
</feature>